<reference evidence="7 8" key="1">
    <citation type="submission" date="2021-05" db="EMBL/GenBank/DDBJ databases">
        <title>Novel species in genus Arthrobacter.</title>
        <authorList>
            <person name="Zhang G."/>
        </authorList>
    </citation>
    <scope>NUCLEOTIDE SEQUENCE [LARGE SCALE GENOMIC DNA]</scope>
    <source>
        <strain evidence="8">zg-ZUI227</strain>
    </source>
</reference>
<gene>
    <name evidence="7" type="ORF">KKR91_16715</name>
</gene>
<dbReference type="InterPro" id="IPR003439">
    <property type="entry name" value="ABC_transporter-like_ATP-bd"/>
</dbReference>
<evidence type="ECO:0000256" key="5">
    <source>
        <dbReference type="SAM" id="MobiDB-lite"/>
    </source>
</evidence>
<keyword evidence="2" id="KW-0813">Transport</keyword>
<dbReference type="PROSITE" id="PS50893">
    <property type="entry name" value="ABC_TRANSPORTER_2"/>
    <property type="match status" value="1"/>
</dbReference>
<dbReference type="InterPro" id="IPR003593">
    <property type="entry name" value="AAA+_ATPase"/>
</dbReference>
<evidence type="ECO:0000256" key="4">
    <source>
        <dbReference type="ARBA" id="ARBA00022840"/>
    </source>
</evidence>
<evidence type="ECO:0000259" key="6">
    <source>
        <dbReference type="PROSITE" id="PS50893"/>
    </source>
</evidence>
<evidence type="ECO:0000313" key="7">
    <source>
        <dbReference type="EMBL" id="QWC10060.1"/>
    </source>
</evidence>
<dbReference type="InterPro" id="IPR027417">
    <property type="entry name" value="P-loop_NTPase"/>
</dbReference>
<keyword evidence="8" id="KW-1185">Reference proteome</keyword>
<name>A0A975M503_9MICC</name>
<evidence type="ECO:0000256" key="1">
    <source>
        <dbReference type="ARBA" id="ARBA00005417"/>
    </source>
</evidence>
<evidence type="ECO:0000256" key="3">
    <source>
        <dbReference type="ARBA" id="ARBA00022741"/>
    </source>
</evidence>
<dbReference type="KEGG" id="ajg:KKR91_16715"/>
<proteinExistence type="inferred from homology"/>
<dbReference type="SUPFAM" id="SSF52540">
    <property type="entry name" value="P-loop containing nucleoside triphosphate hydrolases"/>
    <property type="match status" value="1"/>
</dbReference>
<comment type="similarity">
    <text evidence="1">Belongs to the ABC transporter superfamily.</text>
</comment>
<keyword evidence="4 7" id="KW-0067">ATP-binding</keyword>
<evidence type="ECO:0000256" key="2">
    <source>
        <dbReference type="ARBA" id="ARBA00022448"/>
    </source>
</evidence>
<dbReference type="EMBL" id="CP076022">
    <property type="protein sequence ID" value="QWC10060.1"/>
    <property type="molecule type" value="Genomic_DNA"/>
</dbReference>
<dbReference type="Pfam" id="PF00005">
    <property type="entry name" value="ABC_tran"/>
    <property type="match status" value="1"/>
</dbReference>
<dbReference type="Proteomes" id="UP000676885">
    <property type="component" value="Chromosome"/>
</dbReference>
<organism evidence="7 8">
    <name type="scientific">Arthrobacter jiangjiafuii</name>
    <dbReference type="NCBI Taxonomy" id="2817475"/>
    <lineage>
        <taxon>Bacteria</taxon>
        <taxon>Bacillati</taxon>
        <taxon>Actinomycetota</taxon>
        <taxon>Actinomycetes</taxon>
        <taxon>Micrococcales</taxon>
        <taxon>Micrococcaceae</taxon>
        <taxon>Arthrobacter</taxon>
    </lineage>
</organism>
<dbReference type="GO" id="GO:0016887">
    <property type="term" value="F:ATP hydrolysis activity"/>
    <property type="evidence" value="ECO:0007669"/>
    <property type="project" value="InterPro"/>
</dbReference>
<dbReference type="Gene3D" id="3.40.50.300">
    <property type="entry name" value="P-loop containing nucleotide triphosphate hydrolases"/>
    <property type="match status" value="1"/>
</dbReference>
<dbReference type="AlphaFoldDB" id="A0A975M503"/>
<keyword evidence="3" id="KW-0547">Nucleotide-binding</keyword>
<sequence length="341" mass="36372">MIEAHSLAKTYGSKTAVDGISFTVQPGRVTGFLGPNGAGKSTTMRMIVGLDRPSGGAVTVNGKPYAQHKAPLHEVGALLDAKAVHTKRSAYNHLRALATTHGISKKRVNEVIELTGLGPVAKRRVGGFSLGMGQRLGIAAALLGDPQTLIFDEPVNGLDPEGVLWVRNLAKGLAAEGRTVFLSSHLMSEMAVTADHLIVIGRGRIIADAPIGEVIDGGGRLRTLVRTDQPAELRRELENRETSFVEMGPDLMEITGRDPRTIAEVALARQILIYELTPRQVSLEDAYMELTRDQVEYQSHPVGQASGQGSPPPQEDPEQQEVPAPVRKTGAHAARSGGTSA</sequence>
<dbReference type="GO" id="GO:0005524">
    <property type="term" value="F:ATP binding"/>
    <property type="evidence" value="ECO:0007669"/>
    <property type="project" value="UniProtKB-KW"/>
</dbReference>
<dbReference type="SMART" id="SM00382">
    <property type="entry name" value="AAA"/>
    <property type="match status" value="1"/>
</dbReference>
<feature type="region of interest" description="Disordered" evidence="5">
    <location>
        <begin position="297"/>
        <end position="341"/>
    </location>
</feature>
<protein>
    <submittedName>
        <fullName evidence="7">ATP-binding cassette domain-containing protein</fullName>
    </submittedName>
</protein>
<accession>A0A975M503</accession>
<dbReference type="PANTHER" id="PTHR43335:SF4">
    <property type="entry name" value="ABC TRANSPORTER, ATP-BINDING PROTEIN"/>
    <property type="match status" value="1"/>
</dbReference>
<feature type="domain" description="ABC transporter" evidence="6">
    <location>
        <begin position="2"/>
        <end position="227"/>
    </location>
</feature>
<dbReference type="PANTHER" id="PTHR43335">
    <property type="entry name" value="ABC TRANSPORTER, ATP-BINDING PROTEIN"/>
    <property type="match status" value="1"/>
</dbReference>
<evidence type="ECO:0000313" key="8">
    <source>
        <dbReference type="Proteomes" id="UP000676885"/>
    </source>
</evidence>
<dbReference type="RefSeq" id="WP_210227173.1">
    <property type="nucleotide sequence ID" value="NZ_CP076022.1"/>
</dbReference>